<dbReference type="EMBL" id="JAOQKE010000001">
    <property type="protein sequence ID" value="MCU6723816.1"/>
    <property type="molecule type" value="Genomic_DNA"/>
</dbReference>
<reference evidence="1 2" key="1">
    <citation type="journal article" date="2021" name="ISME Commun">
        <title>Automated analysis of genomic sequences facilitates high-throughput and comprehensive description of bacteria.</title>
        <authorList>
            <person name="Hitch T.C.A."/>
        </authorList>
    </citation>
    <scope>NUCLEOTIDE SEQUENCE [LARGE SCALE GENOMIC DNA]</scope>
    <source>
        <strain evidence="1 2">Sanger_29</strain>
    </source>
</reference>
<protein>
    <submittedName>
        <fullName evidence="1">DUF5662 family protein</fullName>
    </submittedName>
</protein>
<name>A0ABT2SHI9_9FIRM</name>
<gene>
    <name evidence="1" type="ORF">OCV47_00340</name>
</gene>
<accession>A0ABT2SHI9</accession>
<dbReference type="RefSeq" id="WP_256296121.1">
    <property type="nucleotide sequence ID" value="NZ_JAOQKE010000001.1"/>
</dbReference>
<dbReference type="Pfam" id="PF18907">
    <property type="entry name" value="DUF5662"/>
    <property type="match status" value="1"/>
</dbReference>
<proteinExistence type="predicted"/>
<dbReference type="Proteomes" id="UP001652338">
    <property type="component" value="Unassembled WGS sequence"/>
</dbReference>
<organism evidence="1 2">
    <name type="scientific">Muricoprocola aceti</name>
    <dbReference type="NCBI Taxonomy" id="2981772"/>
    <lineage>
        <taxon>Bacteria</taxon>
        <taxon>Bacillati</taxon>
        <taxon>Bacillota</taxon>
        <taxon>Clostridia</taxon>
        <taxon>Lachnospirales</taxon>
        <taxon>Lachnospiraceae</taxon>
        <taxon>Muricoprocola</taxon>
    </lineage>
</organism>
<evidence type="ECO:0000313" key="1">
    <source>
        <dbReference type="EMBL" id="MCU6723816.1"/>
    </source>
</evidence>
<keyword evidence="2" id="KW-1185">Reference proteome</keyword>
<sequence>MWNPAGHFKTITEHKKLVLEHCFKLGLYRQGLMHDMSKYMPSEFLVGAKYYQGDRSPNNAEREDKGYSAAWLHHKGRNKHHFEYWIDYQIDDKDHAMGGMRMPKKYVAEMLADRIAASKVYNKEKYTQHDPLIYFLKGKSHYLMHPETMKEIEHLLRILDEKGEDACFWYTRNVYLKQKPRIQKKKREKA</sequence>
<comment type="caution">
    <text evidence="1">The sequence shown here is derived from an EMBL/GenBank/DDBJ whole genome shotgun (WGS) entry which is preliminary data.</text>
</comment>
<dbReference type="InterPro" id="IPR043721">
    <property type="entry name" value="DUF5662"/>
</dbReference>
<evidence type="ECO:0000313" key="2">
    <source>
        <dbReference type="Proteomes" id="UP001652338"/>
    </source>
</evidence>